<keyword evidence="6 8" id="KW-0472">Membrane</keyword>
<evidence type="ECO:0000256" key="5">
    <source>
        <dbReference type="ARBA" id="ARBA00022737"/>
    </source>
</evidence>
<accession>A0ABS7Y2D8</accession>
<evidence type="ECO:0000256" key="3">
    <source>
        <dbReference type="ARBA" id="ARBA00022692"/>
    </source>
</evidence>
<dbReference type="InterPro" id="IPR010827">
    <property type="entry name" value="BamA/TamA_POTRA"/>
</dbReference>
<feature type="domain" description="POTRA" evidence="9">
    <location>
        <begin position="291"/>
        <end position="376"/>
    </location>
</feature>
<comment type="caution">
    <text evidence="10">The sequence shown here is derived from an EMBL/GenBank/DDBJ whole genome shotgun (WGS) entry which is preliminary data.</text>
</comment>
<dbReference type="Pfam" id="PF01103">
    <property type="entry name" value="Omp85"/>
    <property type="match status" value="1"/>
</dbReference>
<reference evidence="11" key="1">
    <citation type="submission" date="2023-07" db="EMBL/GenBank/DDBJ databases">
        <authorList>
            <person name="Yue Y."/>
        </authorList>
    </citation>
    <scope>NUCLEOTIDE SEQUENCE [LARGE SCALE GENOMIC DNA]</scope>
    <source>
        <strain evidence="11">2Y89</strain>
    </source>
</reference>
<keyword evidence="11" id="KW-1185">Reference proteome</keyword>
<dbReference type="InterPro" id="IPR023707">
    <property type="entry name" value="OM_assembly_BamA"/>
</dbReference>
<protein>
    <submittedName>
        <fullName evidence="10">BamA/TamA family outer membrane protein</fullName>
    </submittedName>
</protein>
<dbReference type="RefSeq" id="WP_224479034.1">
    <property type="nucleotide sequence ID" value="NZ_JAIUJS010000008.1"/>
</dbReference>
<proteinExistence type="predicted"/>
<dbReference type="Gene3D" id="2.40.160.50">
    <property type="entry name" value="membrane protein fhac: a member of the omp85/tpsb transporter family"/>
    <property type="match status" value="1"/>
</dbReference>
<keyword evidence="8" id="KW-1133">Transmembrane helix</keyword>
<dbReference type="InterPro" id="IPR039910">
    <property type="entry name" value="D15-like"/>
</dbReference>
<dbReference type="Proteomes" id="UP001198402">
    <property type="component" value="Unassembled WGS sequence"/>
</dbReference>
<dbReference type="Gene3D" id="3.10.20.310">
    <property type="entry name" value="membrane protein fhac"/>
    <property type="match status" value="5"/>
</dbReference>
<evidence type="ECO:0000256" key="2">
    <source>
        <dbReference type="ARBA" id="ARBA00022452"/>
    </source>
</evidence>
<evidence type="ECO:0000259" key="9">
    <source>
        <dbReference type="PROSITE" id="PS51779"/>
    </source>
</evidence>
<dbReference type="InterPro" id="IPR034746">
    <property type="entry name" value="POTRA"/>
</dbReference>
<keyword evidence="2" id="KW-1134">Transmembrane beta strand</keyword>
<feature type="transmembrane region" description="Helical" evidence="8">
    <location>
        <begin position="12"/>
        <end position="33"/>
    </location>
</feature>
<sequence>MEKQANNLPLNRVLISFTTFITIVLFFIATITANAQVEGAKYLIKEINVTGNTNFSPQTIIAYSKLRKNEEIQIGGEKIANAVKTLWKSNLFSSIDIYVTNIDGNTANLEINLMDLPELLDLTISGVKKGKKDEIIQENNLQSGVKVTENLIANTRNYLSNKYQKKGFLNAKINIITSQVIDSVKKERVDMLIKIDKGEKVKIKDISFIGNEKIKGKKLRKAMKNTKQKNPIRILKRSKYIEEDYKTDLVSVVDYYKAKGYRDARVVSDSIIYNNDNTISLNINVEEGEKYTFGKIDFVGNTVYSDSYLSSILKIKPGDTYNGVELRERIADPNNPDANDLTNAYQNFGYMFSTINPVEVSAEGNVIDMEIRISEGKPAYFNNVTVVGNDVTNDHVIYREIRTRPGQLYSKANIIRTIRELGQLGFFDAQQIAPNIKNPNPVDGTLDVEYSVVEQGSSQIQLQGGYGGGGFIGTLGLSFNNFAIKDIFKKEAYKPVPRGDGQSLALRLQASQFFQTYSFSFSEPWLGGKKPFQLSTSLSYSRQFLFDPQSRRADKSRSFNITGITFGASTRLKRPDDFFLLSQAISYQHYDLNNYNTGLFTFGNGTSNNLSYTIGLSRNNLYNDPIYPTGGSNFSISAKATFPYSLVNGVDYEALADERDSLDPTDPDDLERIGEIDQERFNWLEFYKIKFKADWYTELTKKLVLRPSVEFGFLGAYNNDRGVIPFERFFLGGDGLGNFALDGREIIQLRGYPNQSLSTQDGGSIYNKFSLELRYPITLGAQAKIYALTFLEAGASVNSFRDFNPFDLNRSAGVGLRIFMPAFGLLGIDFGHGFDPLPGRTVKNGWETHFIIGQQF</sequence>
<name>A0ABS7Y2D8_9FLAO</name>
<keyword evidence="7" id="KW-0998">Cell outer membrane</keyword>
<feature type="domain" description="POTRA" evidence="9">
    <location>
        <begin position="379"/>
        <end position="455"/>
    </location>
</feature>
<dbReference type="Pfam" id="PF07244">
    <property type="entry name" value="POTRA"/>
    <property type="match status" value="4"/>
</dbReference>
<evidence type="ECO:0000256" key="4">
    <source>
        <dbReference type="ARBA" id="ARBA00022729"/>
    </source>
</evidence>
<evidence type="ECO:0000256" key="7">
    <source>
        <dbReference type="ARBA" id="ARBA00023237"/>
    </source>
</evidence>
<evidence type="ECO:0000313" key="10">
    <source>
        <dbReference type="EMBL" id="MCA0154083.1"/>
    </source>
</evidence>
<dbReference type="EMBL" id="JAIUJS010000008">
    <property type="protein sequence ID" value="MCA0154083.1"/>
    <property type="molecule type" value="Genomic_DNA"/>
</dbReference>
<dbReference type="PANTHER" id="PTHR12815:SF47">
    <property type="entry name" value="TRANSLOCATION AND ASSEMBLY MODULE SUBUNIT TAMA"/>
    <property type="match status" value="1"/>
</dbReference>
<dbReference type="InterPro" id="IPR000184">
    <property type="entry name" value="Bac_surfAg_D15"/>
</dbReference>
<evidence type="ECO:0000313" key="11">
    <source>
        <dbReference type="Proteomes" id="UP001198402"/>
    </source>
</evidence>
<keyword evidence="4" id="KW-0732">Signal</keyword>
<dbReference type="PANTHER" id="PTHR12815">
    <property type="entry name" value="SORTING AND ASSEMBLY MACHINERY SAMM50 PROTEIN FAMILY MEMBER"/>
    <property type="match status" value="1"/>
</dbReference>
<evidence type="ECO:0000256" key="1">
    <source>
        <dbReference type="ARBA" id="ARBA00004370"/>
    </source>
</evidence>
<feature type="domain" description="POTRA" evidence="9">
    <location>
        <begin position="42"/>
        <end position="116"/>
    </location>
</feature>
<organism evidence="10 11">
    <name type="scientific">Winogradskyella vincentii</name>
    <dbReference type="NCBI Taxonomy" id="2877122"/>
    <lineage>
        <taxon>Bacteria</taxon>
        <taxon>Pseudomonadati</taxon>
        <taxon>Bacteroidota</taxon>
        <taxon>Flavobacteriia</taxon>
        <taxon>Flavobacteriales</taxon>
        <taxon>Flavobacteriaceae</taxon>
        <taxon>Winogradskyella</taxon>
    </lineage>
</organism>
<evidence type="ECO:0000256" key="6">
    <source>
        <dbReference type="ARBA" id="ARBA00023136"/>
    </source>
</evidence>
<dbReference type="PIRSF" id="PIRSF006076">
    <property type="entry name" value="OM_assembly_OMP85"/>
    <property type="match status" value="1"/>
</dbReference>
<gene>
    <name evidence="10" type="ORF">LBV24_12700</name>
</gene>
<comment type="subcellular location">
    <subcellularLocation>
        <location evidence="1">Membrane</location>
    </subcellularLocation>
</comment>
<dbReference type="PROSITE" id="PS51779">
    <property type="entry name" value="POTRA"/>
    <property type="match status" value="3"/>
</dbReference>
<keyword evidence="5" id="KW-0677">Repeat</keyword>
<keyword evidence="3 8" id="KW-0812">Transmembrane</keyword>
<evidence type="ECO:0000256" key="8">
    <source>
        <dbReference type="SAM" id="Phobius"/>
    </source>
</evidence>